<dbReference type="EMBL" id="JASMQC010000034">
    <property type="protein sequence ID" value="KAK1931337.1"/>
    <property type="molecule type" value="Genomic_DNA"/>
</dbReference>
<dbReference type="AlphaFoldDB" id="A0AAD9G3K2"/>
<evidence type="ECO:0000313" key="1">
    <source>
        <dbReference type="EMBL" id="KAK1931337.1"/>
    </source>
</evidence>
<keyword evidence="2" id="KW-1185">Reference proteome</keyword>
<accession>A0AAD9G3K2</accession>
<name>A0AAD9G3K2_9STRA</name>
<gene>
    <name evidence="1" type="ORF">P3T76_013093</name>
</gene>
<dbReference type="Proteomes" id="UP001259832">
    <property type="component" value="Unassembled WGS sequence"/>
</dbReference>
<sequence>MEDGQTADDHIEFMSAILDVYGKTTEMIKFFVGTNCATNQSLATKLGVPLVGCASHRFNLAMSLFLSDYDEQI</sequence>
<comment type="caution">
    <text evidence="1">The sequence shown here is derived from an EMBL/GenBank/DDBJ whole genome shotgun (WGS) entry which is preliminary data.</text>
</comment>
<dbReference type="PANTHER" id="PTHR40866:SF1">
    <property type="entry name" value="BED-TYPE DOMAIN-CONTAINING PROTEIN"/>
    <property type="match status" value="1"/>
</dbReference>
<reference evidence="1" key="1">
    <citation type="submission" date="2023-08" db="EMBL/GenBank/DDBJ databases">
        <title>Reference Genome Resource for the Citrus Pathogen Phytophthora citrophthora.</title>
        <authorList>
            <person name="Moller H."/>
            <person name="Coetzee B."/>
            <person name="Rose L.J."/>
            <person name="Van Niekerk J.M."/>
        </authorList>
    </citation>
    <scope>NUCLEOTIDE SEQUENCE</scope>
    <source>
        <strain evidence="1">STE-U-9442</strain>
    </source>
</reference>
<organism evidence="1 2">
    <name type="scientific">Phytophthora citrophthora</name>
    <dbReference type="NCBI Taxonomy" id="4793"/>
    <lineage>
        <taxon>Eukaryota</taxon>
        <taxon>Sar</taxon>
        <taxon>Stramenopiles</taxon>
        <taxon>Oomycota</taxon>
        <taxon>Peronosporomycetes</taxon>
        <taxon>Peronosporales</taxon>
        <taxon>Peronosporaceae</taxon>
        <taxon>Phytophthora</taxon>
    </lineage>
</organism>
<evidence type="ECO:0000313" key="2">
    <source>
        <dbReference type="Proteomes" id="UP001259832"/>
    </source>
</evidence>
<dbReference type="PANTHER" id="PTHR40866">
    <property type="entry name" value="BED-TYPE DOMAIN-CONTAINING PROTEIN"/>
    <property type="match status" value="1"/>
</dbReference>
<proteinExistence type="predicted"/>
<protein>
    <submittedName>
        <fullName evidence="1">Uncharacterized protein</fullName>
    </submittedName>
</protein>